<evidence type="ECO:0000313" key="3">
    <source>
        <dbReference type="EMBL" id="EGW31438.1"/>
    </source>
</evidence>
<name>G3AQ91_SPAPN</name>
<dbReference type="InterPro" id="IPR001878">
    <property type="entry name" value="Znf_CCHC"/>
</dbReference>
<evidence type="ECO:0000313" key="4">
    <source>
        <dbReference type="Proteomes" id="UP000000709"/>
    </source>
</evidence>
<dbReference type="GO" id="GO:0003676">
    <property type="term" value="F:nucleic acid binding"/>
    <property type="evidence" value="ECO:0007669"/>
    <property type="project" value="InterPro"/>
</dbReference>
<reference evidence="3 4" key="1">
    <citation type="journal article" date="2011" name="Proc. Natl. Acad. Sci. U.S.A.">
        <title>Comparative genomics of xylose-fermenting fungi for enhanced biofuel production.</title>
        <authorList>
            <person name="Wohlbach D.J."/>
            <person name="Kuo A."/>
            <person name="Sato T.K."/>
            <person name="Potts K.M."/>
            <person name="Salamov A.A."/>
            <person name="LaButti K.M."/>
            <person name="Sun H."/>
            <person name="Clum A."/>
            <person name="Pangilinan J.L."/>
            <person name="Lindquist E.A."/>
            <person name="Lucas S."/>
            <person name="Lapidus A."/>
            <person name="Jin M."/>
            <person name="Gunawan C."/>
            <person name="Balan V."/>
            <person name="Dale B.E."/>
            <person name="Jeffries T.W."/>
            <person name="Zinkel R."/>
            <person name="Barry K.W."/>
            <person name="Grigoriev I.V."/>
            <person name="Gasch A.P."/>
        </authorList>
    </citation>
    <scope>NUCLEOTIDE SEQUENCE [LARGE SCALE GENOMIC DNA]</scope>
    <source>
        <strain evidence="4">NRRL Y-27907 / 11-Y1</strain>
    </source>
</reference>
<dbReference type="InParanoid" id="G3AQ91"/>
<evidence type="ECO:0000256" key="1">
    <source>
        <dbReference type="PROSITE-ProRule" id="PRU00047"/>
    </source>
</evidence>
<dbReference type="GeneID" id="18874145"/>
<dbReference type="STRING" id="619300.G3AQ91"/>
<dbReference type="HOGENOM" id="CLU_1210445_0_0_1"/>
<keyword evidence="1" id="KW-0862">Zinc</keyword>
<dbReference type="GO" id="GO:0008270">
    <property type="term" value="F:zinc ion binding"/>
    <property type="evidence" value="ECO:0007669"/>
    <property type="project" value="UniProtKB-KW"/>
</dbReference>
<dbReference type="PROSITE" id="PS50158">
    <property type="entry name" value="ZF_CCHC"/>
    <property type="match status" value="1"/>
</dbReference>
<dbReference type="SUPFAM" id="SSF57756">
    <property type="entry name" value="Retrovirus zinc finger-like domains"/>
    <property type="match status" value="1"/>
</dbReference>
<protein>
    <recommendedName>
        <fullName evidence="2">CCHC-type domain-containing protein</fullName>
    </recommendedName>
</protein>
<dbReference type="OrthoDB" id="2430210at2759"/>
<dbReference type="InterPro" id="IPR036875">
    <property type="entry name" value="Znf_CCHC_sf"/>
</dbReference>
<organism evidence="4">
    <name type="scientific">Spathaspora passalidarum (strain NRRL Y-27907 / 11-Y1)</name>
    <dbReference type="NCBI Taxonomy" id="619300"/>
    <lineage>
        <taxon>Eukaryota</taxon>
        <taxon>Fungi</taxon>
        <taxon>Dikarya</taxon>
        <taxon>Ascomycota</taxon>
        <taxon>Saccharomycotina</taxon>
        <taxon>Pichiomycetes</taxon>
        <taxon>Debaryomycetaceae</taxon>
        <taxon>Spathaspora</taxon>
    </lineage>
</organism>
<feature type="domain" description="CCHC-type" evidence="2">
    <location>
        <begin position="194"/>
        <end position="208"/>
    </location>
</feature>
<evidence type="ECO:0000259" key="2">
    <source>
        <dbReference type="PROSITE" id="PS50158"/>
    </source>
</evidence>
<dbReference type="EMBL" id="GL996503">
    <property type="protein sequence ID" value="EGW31438.1"/>
    <property type="molecule type" value="Genomic_DNA"/>
</dbReference>
<keyword evidence="1" id="KW-0479">Metal-binding</keyword>
<sequence>MSTVTSPETPVAAAAAGGGFPTQSMREEEALNRANHLDSDTLEGSCQNFAKQPKNDLLGPILVFKLATKLLELRQTSSVAKYASEFTGYSSYLSDGFFSDTVLKNSFYRGLKVYVRCLVFSEVFDPDCSLHQLITKSLLVDYAIFDDRSFDDNFCGMSSRTQWSSEPVAMEIDTISVGRLSKAERDFLRNNNGCFRCTKLGHKRYDCPLENKHIGGSATHRRRANQKKN</sequence>
<dbReference type="Proteomes" id="UP000000709">
    <property type="component" value="Unassembled WGS sequence"/>
</dbReference>
<proteinExistence type="predicted"/>
<keyword evidence="1" id="KW-0863">Zinc-finger</keyword>
<dbReference type="InterPro" id="IPR005162">
    <property type="entry name" value="Retrotrans_gag_dom"/>
</dbReference>
<dbReference type="AlphaFoldDB" id="G3AQ91"/>
<gene>
    <name evidence="3" type="ORF">SPAPADRAFT_62003</name>
</gene>
<dbReference type="Pfam" id="PF03732">
    <property type="entry name" value="Retrotrans_gag"/>
    <property type="match status" value="1"/>
</dbReference>
<accession>G3AQ91</accession>
<dbReference type="RefSeq" id="XP_007376216.1">
    <property type="nucleotide sequence ID" value="XM_007376154.1"/>
</dbReference>
<keyword evidence="4" id="KW-1185">Reference proteome</keyword>
<dbReference type="KEGG" id="spaa:SPAPADRAFT_62003"/>